<protein>
    <recommendedName>
        <fullName evidence="4">Lipoprotein</fullName>
    </recommendedName>
</protein>
<evidence type="ECO:0000313" key="3">
    <source>
        <dbReference type="Proteomes" id="UP000262954"/>
    </source>
</evidence>
<accession>A0A316R6Z4</accession>
<proteinExistence type="predicted"/>
<feature type="chain" id="PRO_5030062752" description="Lipoprotein" evidence="1">
    <location>
        <begin position="24"/>
        <end position="221"/>
    </location>
</feature>
<dbReference type="Proteomes" id="UP000262954">
    <property type="component" value="Unassembled WGS sequence"/>
</dbReference>
<feature type="signal peptide" evidence="1">
    <location>
        <begin position="1"/>
        <end position="23"/>
    </location>
</feature>
<dbReference type="PROSITE" id="PS51257">
    <property type="entry name" value="PROKAR_LIPOPROTEIN"/>
    <property type="match status" value="1"/>
</dbReference>
<reference evidence="2 3" key="1">
    <citation type="journal article" date="2018" name="Nat. Biotechnol.">
        <title>A standardized bacterial taxonomy based on genome phylogeny substantially revises the tree of life.</title>
        <authorList>
            <person name="Parks D.H."/>
            <person name="Chuvochina M."/>
            <person name="Waite D.W."/>
            <person name="Rinke C."/>
            <person name="Skarshewski A."/>
            <person name="Chaumeil P.A."/>
            <person name="Hugenholtz P."/>
        </authorList>
    </citation>
    <scope>NUCLEOTIDE SEQUENCE [LARGE SCALE GENOMIC DNA]</scope>
    <source>
        <strain evidence="2">UBA11482</strain>
    </source>
</reference>
<comment type="caution">
    <text evidence="2">The sequence shown here is derived from an EMBL/GenBank/DDBJ whole genome shotgun (WGS) entry which is preliminary data.</text>
</comment>
<dbReference type="EMBL" id="DNWC01000113">
    <property type="protein sequence ID" value="HBJ09071.1"/>
    <property type="molecule type" value="Genomic_DNA"/>
</dbReference>
<evidence type="ECO:0000313" key="2">
    <source>
        <dbReference type="EMBL" id="HBJ09071.1"/>
    </source>
</evidence>
<evidence type="ECO:0008006" key="4">
    <source>
        <dbReference type="Google" id="ProtNLM"/>
    </source>
</evidence>
<dbReference type="AlphaFoldDB" id="A0A316R6Z4"/>
<evidence type="ECO:0000256" key="1">
    <source>
        <dbReference type="SAM" id="SignalP"/>
    </source>
</evidence>
<name>A0A316R6Z4_9BACT</name>
<keyword evidence="1" id="KW-0732">Signal</keyword>
<sequence length="221" mass="25887">MKYLKPFLSILLLFLPLVFSCFNSQNNRCKDQGIKSTNILIQEFKISDTALFSLFDTIRNSFNLKKNDPRILSFILSHNDSTLEFYASAIDSNRFIKDLIIPSYLKIIGYIDNTVPIILLSTINSSYELILFDKLIYPTVGKKKFSYIYFPNNMYDLYFQLYDSITDPKNLNFKKYELTKHIYEPRMDITLIDIMTLSKKINDISYSYNGDYPGKLIKTNL</sequence>
<organism evidence="2 3">
    <name type="scientific">Coprobacter fastidiosus</name>
    <dbReference type="NCBI Taxonomy" id="1099853"/>
    <lineage>
        <taxon>Bacteria</taxon>
        <taxon>Pseudomonadati</taxon>
        <taxon>Bacteroidota</taxon>
        <taxon>Bacteroidia</taxon>
        <taxon>Bacteroidales</taxon>
        <taxon>Barnesiellaceae</taxon>
        <taxon>Coprobacter</taxon>
    </lineage>
</organism>
<gene>
    <name evidence="2" type="ORF">DDY73_08700</name>
</gene>